<dbReference type="SMART" id="SM00915">
    <property type="entry name" value="Jacalin"/>
    <property type="match status" value="2"/>
</dbReference>
<dbReference type="PROSITE" id="PS51752">
    <property type="entry name" value="JACALIN_LECTIN"/>
    <property type="match status" value="2"/>
</dbReference>
<evidence type="ECO:0000259" key="3">
    <source>
        <dbReference type="PROSITE" id="PS51752"/>
    </source>
</evidence>
<protein>
    <recommendedName>
        <fullName evidence="3">Jacalin-type lectin domain-containing protein</fullName>
    </recommendedName>
</protein>
<evidence type="ECO:0000256" key="1">
    <source>
        <dbReference type="ARBA" id="ARBA00006568"/>
    </source>
</evidence>
<dbReference type="PANTHER" id="PTHR46506">
    <property type="entry name" value="OS05G0143600 PROTEIN"/>
    <property type="match status" value="1"/>
</dbReference>
<feature type="domain" description="Jacalin-type lectin" evidence="3">
    <location>
        <begin position="12"/>
        <end position="157"/>
    </location>
</feature>
<comment type="similarity">
    <text evidence="1">Belongs to the jacalin lectin family.</text>
</comment>
<organism evidence="4 5">
    <name type="scientific">Lactuca sativa</name>
    <name type="common">Garden lettuce</name>
    <dbReference type="NCBI Taxonomy" id="4236"/>
    <lineage>
        <taxon>Eukaryota</taxon>
        <taxon>Viridiplantae</taxon>
        <taxon>Streptophyta</taxon>
        <taxon>Embryophyta</taxon>
        <taxon>Tracheophyta</taxon>
        <taxon>Spermatophyta</taxon>
        <taxon>Magnoliopsida</taxon>
        <taxon>eudicotyledons</taxon>
        <taxon>Gunneridae</taxon>
        <taxon>Pentapetalae</taxon>
        <taxon>asterids</taxon>
        <taxon>campanulids</taxon>
        <taxon>Asterales</taxon>
        <taxon>Asteraceae</taxon>
        <taxon>Cichorioideae</taxon>
        <taxon>Cichorieae</taxon>
        <taxon>Lactucinae</taxon>
        <taxon>Lactuca</taxon>
    </lineage>
</organism>
<evidence type="ECO:0000313" key="5">
    <source>
        <dbReference type="Proteomes" id="UP000235145"/>
    </source>
</evidence>
<gene>
    <name evidence="4" type="ORF">LSAT_V11C800428810</name>
</gene>
<accession>A0A9R1UKV0</accession>
<dbReference type="OrthoDB" id="4325201at2759"/>
<keyword evidence="5" id="KW-1185">Reference proteome</keyword>
<feature type="domain" description="Jacalin-type lectin" evidence="3">
    <location>
        <begin position="161"/>
        <end position="311"/>
    </location>
</feature>
<name>A0A9R1UKV0_LACSA</name>
<dbReference type="Proteomes" id="UP000235145">
    <property type="component" value="Unassembled WGS sequence"/>
</dbReference>
<sequence>MEGVQSSKVAGCIRVGKWGKQSGGPQNEWSFALEKDHKLVKITIDHGELIYSLMFTTKCGGVLHNSNKFGGWNGGDTVSEVHFEGDEEITEVGGAIGNRGGNLVISLLSFKTNKRTYGPFGCATENVFSLPWHKGSLVGFYGLAGYYIDAIGVYLKAFENIIQVGTWGKTEPGSPQNVWSFQLEKNHHLKKITIDHGDLIYSLIFTTQYGSLTQTTETFGGWNGGDTVSEIIFERDEEITGICGTSALSRGSVVGLPIISSISFITNKKTHGPFGNVRGTPFPVSWDVGSFVGFYGLAGYYIDNIGVYLKACK</sequence>
<dbReference type="Gene3D" id="2.100.10.30">
    <property type="entry name" value="Jacalin-like lectin domain"/>
    <property type="match status" value="2"/>
</dbReference>
<dbReference type="GO" id="GO:0030246">
    <property type="term" value="F:carbohydrate binding"/>
    <property type="evidence" value="ECO:0007669"/>
    <property type="project" value="UniProtKB-KW"/>
</dbReference>
<evidence type="ECO:0000256" key="2">
    <source>
        <dbReference type="ARBA" id="ARBA00022734"/>
    </source>
</evidence>
<dbReference type="CDD" id="cd09612">
    <property type="entry name" value="Jacalin"/>
    <property type="match status" value="2"/>
</dbReference>
<dbReference type="Pfam" id="PF01419">
    <property type="entry name" value="Jacalin"/>
    <property type="match status" value="2"/>
</dbReference>
<dbReference type="AlphaFoldDB" id="A0A9R1UKV0"/>
<keyword evidence="2" id="KW-0430">Lectin</keyword>
<dbReference type="InterPro" id="IPR033734">
    <property type="entry name" value="Jacalin-like_lectin_dom_plant"/>
</dbReference>
<reference evidence="4 5" key="1">
    <citation type="journal article" date="2017" name="Nat. Commun.">
        <title>Genome assembly with in vitro proximity ligation data and whole-genome triplication in lettuce.</title>
        <authorList>
            <person name="Reyes-Chin-Wo S."/>
            <person name="Wang Z."/>
            <person name="Yang X."/>
            <person name="Kozik A."/>
            <person name="Arikit S."/>
            <person name="Song C."/>
            <person name="Xia L."/>
            <person name="Froenicke L."/>
            <person name="Lavelle D.O."/>
            <person name="Truco M.J."/>
            <person name="Xia R."/>
            <person name="Zhu S."/>
            <person name="Xu C."/>
            <person name="Xu H."/>
            <person name="Xu X."/>
            <person name="Cox K."/>
            <person name="Korf I."/>
            <person name="Meyers B.C."/>
            <person name="Michelmore R.W."/>
        </authorList>
    </citation>
    <scope>NUCLEOTIDE SEQUENCE [LARGE SCALE GENOMIC DNA]</scope>
    <source>
        <strain evidence="5">cv. Salinas</strain>
        <tissue evidence="4">Seedlings</tissue>
    </source>
</reference>
<evidence type="ECO:0000313" key="4">
    <source>
        <dbReference type="EMBL" id="KAJ0189028.1"/>
    </source>
</evidence>
<dbReference type="EMBL" id="NBSK02000008">
    <property type="protein sequence ID" value="KAJ0189028.1"/>
    <property type="molecule type" value="Genomic_DNA"/>
</dbReference>
<dbReference type="SUPFAM" id="SSF51101">
    <property type="entry name" value="Mannose-binding lectins"/>
    <property type="match status" value="2"/>
</dbReference>
<proteinExistence type="inferred from homology"/>
<comment type="caution">
    <text evidence="4">The sequence shown here is derived from an EMBL/GenBank/DDBJ whole genome shotgun (WGS) entry which is preliminary data.</text>
</comment>
<dbReference type="InterPro" id="IPR001229">
    <property type="entry name" value="Jacalin-like_lectin_dom"/>
</dbReference>
<dbReference type="InterPro" id="IPR036404">
    <property type="entry name" value="Jacalin-like_lectin_dom_sf"/>
</dbReference>